<sequence length="218" mass="24395">MPSPSLRSPNAFILFRSFFSKNHSPPNAAQAHVSALAGQAWRGLADAERAVWQERAAELKRAWMRASEKRALEEGAEPLPRKRGHHHPSQHPPAVQRLDHSAGPSVSEGRFDESARRNAPVPGIYTLADHAALPAPTPELLLANYYRSQEFSECWNSFVNEFCNATHVDHQDQESSPDILDYNALCDWTADYHGPPSRSEQQRTTSGVQSGDRRYAPY</sequence>
<gene>
    <name evidence="4" type="ORF">MYCIT1_LOCUS18672</name>
</gene>
<proteinExistence type="predicted"/>
<name>A0AAD2HBY2_9AGAR</name>
<evidence type="ECO:0000256" key="2">
    <source>
        <dbReference type="SAM" id="MobiDB-lite"/>
    </source>
</evidence>
<dbReference type="InterPro" id="IPR009071">
    <property type="entry name" value="HMG_box_dom"/>
</dbReference>
<protein>
    <recommendedName>
        <fullName evidence="3">HMG box domain-containing protein</fullName>
    </recommendedName>
</protein>
<keyword evidence="1" id="KW-0238">DNA-binding</keyword>
<keyword evidence="1" id="KW-0539">Nucleus</keyword>
<feature type="region of interest" description="Disordered" evidence="2">
    <location>
        <begin position="71"/>
        <end position="117"/>
    </location>
</feature>
<organism evidence="4 5">
    <name type="scientific">Mycena citricolor</name>
    <dbReference type="NCBI Taxonomy" id="2018698"/>
    <lineage>
        <taxon>Eukaryota</taxon>
        <taxon>Fungi</taxon>
        <taxon>Dikarya</taxon>
        <taxon>Basidiomycota</taxon>
        <taxon>Agaricomycotina</taxon>
        <taxon>Agaricomycetes</taxon>
        <taxon>Agaricomycetidae</taxon>
        <taxon>Agaricales</taxon>
        <taxon>Marasmiineae</taxon>
        <taxon>Mycenaceae</taxon>
        <taxon>Mycena</taxon>
    </lineage>
</organism>
<dbReference type="Proteomes" id="UP001295794">
    <property type="component" value="Unassembled WGS sequence"/>
</dbReference>
<dbReference type="EMBL" id="CAVNYO010000186">
    <property type="protein sequence ID" value="CAK5272782.1"/>
    <property type="molecule type" value="Genomic_DNA"/>
</dbReference>
<reference evidence="4" key="1">
    <citation type="submission" date="2023-11" db="EMBL/GenBank/DDBJ databases">
        <authorList>
            <person name="De Vega J J."/>
            <person name="De Vega J J."/>
        </authorList>
    </citation>
    <scope>NUCLEOTIDE SEQUENCE</scope>
</reference>
<dbReference type="InterPro" id="IPR036910">
    <property type="entry name" value="HMG_box_dom_sf"/>
</dbReference>
<dbReference type="AlphaFoldDB" id="A0AAD2HBY2"/>
<evidence type="ECO:0000313" key="4">
    <source>
        <dbReference type="EMBL" id="CAK5272782.1"/>
    </source>
</evidence>
<feature type="domain" description="HMG box" evidence="3">
    <location>
        <begin position="5"/>
        <end position="71"/>
    </location>
</feature>
<dbReference type="SMART" id="SM00398">
    <property type="entry name" value="HMG"/>
    <property type="match status" value="1"/>
</dbReference>
<feature type="DNA-binding region" description="HMG box" evidence="1">
    <location>
        <begin position="5"/>
        <end position="71"/>
    </location>
</feature>
<evidence type="ECO:0000313" key="5">
    <source>
        <dbReference type="Proteomes" id="UP001295794"/>
    </source>
</evidence>
<accession>A0AAD2HBY2</accession>
<keyword evidence="5" id="KW-1185">Reference proteome</keyword>
<dbReference type="PROSITE" id="PS50118">
    <property type="entry name" value="HMG_BOX_2"/>
    <property type="match status" value="1"/>
</dbReference>
<evidence type="ECO:0000256" key="1">
    <source>
        <dbReference type="PROSITE-ProRule" id="PRU00267"/>
    </source>
</evidence>
<dbReference type="SUPFAM" id="SSF47095">
    <property type="entry name" value="HMG-box"/>
    <property type="match status" value="1"/>
</dbReference>
<dbReference type="Pfam" id="PF00505">
    <property type="entry name" value="HMG_box"/>
    <property type="match status" value="1"/>
</dbReference>
<feature type="compositionally biased region" description="Polar residues" evidence="2">
    <location>
        <begin position="198"/>
        <end position="209"/>
    </location>
</feature>
<dbReference type="GO" id="GO:0005634">
    <property type="term" value="C:nucleus"/>
    <property type="evidence" value="ECO:0007669"/>
    <property type="project" value="UniProtKB-UniRule"/>
</dbReference>
<dbReference type="GO" id="GO:0003677">
    <property type="term" value="F:DNA binding"/>
    <property type="evidence" value="ECO:0007669"/>
    <property type="project" value="UniProtKB-UniRule"/>
</dbReference>
<comment type="caution">
    <text evidence="4">The sequence shown here is derived from an EMBL/GenBank/DDBJ whole genome shotgun (WGS) entry which is preliminary data.</text>
</comment>
<dbReference type="Gene3D" id="1.10.30.10">
    <property type="entry name" value="High mobility group box domain"/>
    <property type="match status" value="1"/>
</dbReference>
<evidence type="ECO:0000259" key="3">
    <source>
        <dbReference type="PROSITE" id="PS50118"/>
    </source>
</evidence>
<feature type="region of interest" description="Disordered" evidence="2">
    <location>
        <begin position="191"/>
        <end position="218"/>
    </location>
</feature>